<organism evidence="3 4">
    <name type="scientific">Vitis vinifera</name>
    <name type="common">Grape</name>
    <dbReference type="NCBI Taxonomy" id="29760"/>
    <lineage>
        <taxon>Eukaryota</taxon>
        <taxon>Viridiplantae</taxon>
        <taxon>Streptophyta</taxon>
        <taxon>Embryophyta</taxon>
        <taxon>Tracheophyta</taxon>
        <taxon>Spermatophyta</taxon>
        <taxon>Magnoliopsida</taxon>
        <taxon>eudicotyledons</taxon>
        <taxon>Gunneridae</taxon>
        <taxon>Pentapetalae</taxon>
        <taxon>rosids</taxon>
        <taxon>Vitales</taxon>
        <taxon>Vitaceae</taxon>
        <taxon>Viteae</taxon>
        <taxon>Vitis</taxon>
    </lineage>
</organism>
<dbReference type="Pfam" id="PF08646">
    <property type="entry name" value="Rep_fac-A_C"/>
    <property type="match status" value="1"/>
</dbReference>
<dbReference type="eggNOG" id="KOG0851">
    <property type="taxonomic scope" value="Eukaryota"/>
</dbReference>
<keyword evidence="1" id="KW-0732">Signal</keyword>
<evidence type="ECO:0000313" key="4">
    <source>
        <dbReference type="Proteomes" id="UP000009183"/>
    </source>
</evidence>
<gene>
    <name evidence="3" type="ordered locus">VIT_03s0088g00230</name>
</gene>
<dbReference type="AlphaFoldDB" id="D7T3Q4"/>
<feature type="domain" description="Replication factor A C-terminal" evidence="2">
    <location>
        <begin position="119"/>
        <end position="167"/>
    </location>
</feature>
<dbReference type="InterPro" id="IPR013955">
    <property type="entry name" value="Rep_factor-A_C"/>
</dbReference>
<sequence length="168" mass="18892">MRLFLSVILLLRTSRRRELLDNADKFPIIAIKSLKVGDFQGVSLSTLSKSIALVNPDTPESKKLRSWYHDYHGKVASMACIGSDISPSSKGGVRSMYYDRVSLSHVTSNPSLGEDKPSFFSIRAYISFIKPEQTMWYQACKTCNKKVTDAIESGYWCEGCEKNDDECS</sequence>
<dbReference type="STRING" id="29760.D7T3Q4"/>
<dbReference type="GO" id="GO:0003684">
    <property type="term" value="F:damaged DNA binding"/>
    <property type="evidence" value="ECO:0000318"/>
    <property type="project" value="GO_Central"/>
</dbReference>
<dbReference type="InParanoid" id="D7T3Q4"/>
<dbReference type="PaxDb" id="29760-VIT_03s0088g00230.t01"/>
<dbReference type="GO" id="GO:0006289">
    <property type="term" value="P:nucleotide-excision repair"/>
    <property type="evidence" value="ECO:0000318"/>
    <property type="project" value="GO_Central"/>
</dbReference>
<dbReference type="Proteomes" id="UP000009183">
    <property type="component" value="Chromosome 3"/>
</dbReference>
<name>D7T3Q4_VITVI</name>
<dbReference type="GO" id="GO:0051321">
    <property type="term" value="P:meiotic cell cycle"/>
    <property type="evidence" value="ECO:0000318"/>
    <property type="project" value="GO_Central"/>
</dbReference>
<dbReference type="EMBL" id="FN595512">
    <property type="protein sequence ID" value="CBI25136.3"/>
    <property type="molecule type" value="Genomic_DNA"/>
</dbReference>
<protein>
    <recommendedName>
        <fullName evidence="2">Replication factor A C-terminal domain-containing protein</fullName>
    </recommendedName>
</protein>
<dbReference type="OrthoDB" id="1724989at2759"/>
<dbReference type="PANTHER" id="PTHR47165:SF4">
    <property type="entry name" value="OS03G0429900 PROTEIN"/>
    <property type="match status" value="1"/>
</dbReference>
<dbReference type="InterPro" id="IPR012340">
    <property type="entry name" value="NA-bd_OB-fold"/>
</dbReference>
<dbReference type="GO" id="GO:0005662">
    <property type="term" value="C:DNA replication factor A complex"/>
    <property type="evidence" value="ECO:0000318"/>
    <property type="project" value="GO_Central"/>
</dbReference>
<dbReference type="SUPFAM" id="SSF50249">
    <property type="entry name" value="Nucleic acid-binding proteins"/>
    <property type="match status" value="2"/>
</dbReference>
<dbReference type="GO" id="GO:0007004">
    <property type="term" value="P:telomere maintenance via telomerase"/>
    <property type="evidence" value="ECO:0000318"/>
    <property type="project" value="GO_Central"/>
</dbReference>
<dbReference type="Gene3D" id="2.40.50.140">
    <property type="entry name" value="Nucleic acid-binding proteins"/>
    <property type="match status" value="2"/>
</dbReference>
<evidence type="ECO:0000256" key="1">
    <source>
        <dbReference type="SAM" id="SignalP"/>
    </source>
</evidence>
<evidence type="ECO:0000259" key="2">
    <source>
        <dbReference type="Pfam" id="PF08646"/>
    </source>
</evidence>
<dbReference type="PANTHER" id="PTHR47165">
    <property type="entry name" value="OS03G0429900 PROTEIN"/>
    <property type="match status" value="1"/>
</dbReference>
<dbReference type="GO" id="GO:0006260">
    <property type="term" value="P:DNA replication"/>
    <property type="evidence" value="ECO:0000318"/>
    <property type="project" value="GO_Central"/>
</dbReference>
<feature type="signal peptide" evidence="1">
    <location>
        <begin position="1"/>
        <end position="16"/>
    </location>
</feature>
<dbReference type="GO" id="GO:0000724">
    <property type="term" value="P:double-strand break repair via homologous recombination"/>
    <property type="evidence" value="ECO:0000318"/>
    <property type="project" value="GO_Central"/>
</dbReference>
<accession>D7T3Q4</accession>
<dbReference type="GO" id="GO:0043047">
    <property type="term" value="F:single-stranded telomeric DNA binding"/>
    <property type="evidence" value="ECO:0000318"/>
    <property type="project" value="GO_Central"/>
</dbReference>
<reference evidence="4" key="1">
    <citation type="journal article" date="2007" name="Nature">
        <title>The grapevine genome sequence suggests ancestral hexaploidization in major angiosperm phyla.</title>
        <authorList>
            <consortium name="The French-Italian Public Consortium for Grapevine Genome Characterization."/>
            <person name="Jaillon O."/>
            <person name="Aury J.-M."/>
            <person name="Noel B."/>
            <person name="Policriti A."/>
            <person name="Clepet C."/>
            <person name="Casagrande A."/>
            <person name="Choisne N."/>
            <person name="Aubourg S."/>
            <person name="Vitulo N."/>
            <person name="Jubin C."/>
            <person name="Vezzi A."/>
            <person name="Legeai F."/>
            <person name="Hugueney P."/>
            <person name="Dasilva C."/>
            <person name="Horner D."/>
            <person name="Mica E."/>
            <person name="Jublot D."/>
            <person name="Poulain J."/>
            <person name="Bruyere C."/>
            <person name="Billault A."/>
            <person name="Segurens B."/>
            <person name="Gouyvenoux M."/>
            <person name="Ugarte E."/>
            <person name="Cattonaro F."/>
            <person name="Anthouard V."/>
            <person name="Vico V."/>
            <person name="Del Fabbro C."/>
            <person name="Alaux M."/>
            <person name="Di Gaspero G."/>
            <person name="Dumas V."/>
            <person name="Felice N."/>
            <person name="Paillard S."/>
            <person name="Juman I."/>
            <person name="Moroldo M."/>
            <person name="Scalabrin S."/>
            <person name="Canaguier A."/>
            <person name="Le Clainche I."/>
            <person name="Malacrida G."/>
            <person name="Durand E."/>
            <person name="Pesole G."/>
            <person name="Laucou V."/>
            <person name="Chatelet P."/>
            <person name="Merdinoglu D."/>
            <person name="Delledonne M."/>
            <person name="Pezzotti M."/>
            <person name="Lecharny A."/>
            <person name="Scarpelli C."/>
            <person name="Artiguenave F."/>
            <person name="Pe M.E."/>
            <person name="Valle G."/>
            <person name="Morgante M."/>
            <person name="Caboche M."/>
            <person name="Adam-Blondon A.-F."/>
            <person name="Weissenbach J."/>
            <person name="Quetier F."/>
            <person name="Wincker P."/>
        </authorList>
    </citation>
    <scope>NUCLEOTIDE SEQUENCE [LARGE SCALE GENOMIC DNA]</scope>
    <source>
        <strain evidence="4">cv. Pinot noir / PN40024</strain>
    </source>
</reference>
<feature type="chain" id="PRO_5003105926" description="Replication factor A C-terminal domain-containing protein" evidence="1">
    <location>
        <begin position="17"/>
        <end position="168"/>
    </location>
</feature>
<dbReference type="HOGENOM" id="CLU_1589389_0_0_1"/>
<evidence type="ECO:0000313" key="3">
    <source>
        <dbReference type="EMBL" id="CBI25136.3"/>
    </source>
</evidence>
<keyword evidence="4" id="KW-1185">Reference proteome</keyword>
<proteinExistence type="predicted"/>